<dbReference type="AlphaFoldDB" id="A0A1J1C789"/>
<organism evidence="2 3">
    <name type="scientific">Caldithrix abyssi DSM 13497</name>
    <dbReference type="NCBI Taxonomy" id="880073"/>
    <lineage>
        <taxon>Bacteria</taxon>
        <taxon>Pseudomonadati</taxon>
        <taxon>Calditrichota</taxon>
        <taxon>Calditrichia</taxon>
        <taxon>Calditrichales</taxon>
        <taxon>Calditrichaceae</taxon>
        <taxon>Caldithrix</taxon>
    </lineage>
</organism>
<reference evidence="2 3" key="1">
    <citation type="submission" date="2016-11" db="EMBL/GenBank/DDBJ databases">
        <title>Genomic analysis of Caldithrix abyssi and proposal of a novel bacterial phylum Caldithrichaeota.</title>
        <authorList>
            <person name="Kublanov I."/>
            <person name="Sigalova O."/>
            <person name="Gavrilov S."/>
            <person name="Lebedinsky A."/>
            <person name="Ivanova N."/>
            <person name="Daum C."/>
            <person name="Reddy T."/>
            <person name="Klenk H.P."/>
            <person name="Goker M."/>
            <person name="Reva O."/>
            <person name="Miroshnichenko M."/>
            <person name="Kyprides N."/>
            <person name="Woyke T."/>
            <person name="Gelfand M."/>
        </authorList>
    </citation>
    <scope>NUCLEOTIDE SEQUENCE [LARGE SCALE GENOMIC DNA]</scope>
    <source>
        <strain evidence="2 3">LF13</strain>
    </source>
</reference>
<proteinExistence type="predicted"/>
<name>A0A1J1C789_CALAY</name>
<evidence type="ECO:0000256" key="1">
    <source>
        <dbReference type="SAM" id="Phobius"/>
    </source>
</evidence>
<evidence type="ECO:0008006" key="4">
    <source>
        <dbReference type="Google" id="ProtNLM"/>
    </source>
</evidence>
<protein>
    <recommendedName>
        <fullName evidence="4">DUF5683 domain-containing protein</fullName>
    </recommendedName>
</protein>
<keyword evidence="1" id="KW-0472">Membrane</keyword>
<feature type="transmembrane region" description="Helical" evidence="1">
    <location>
        <begin position="71"/>
        <end position="96"/>
    </location>
</feature>
<evidence type="ECO:0000313" key="3">
    <source>
        <dbReference type="Proteomes" id="UP000183868"/>
    </source>
</evidence>
<feature type="transmembrane region" description="Helical" evidence="1">
    <location>
        <begin position="30"/>
        <end position="51"/>
    </location>
</feature>
<sequence length="134" mass="15444">MLNRELTWKRMMIAVFVPGYVHYYARHNKLAYGISGARSVGVLLSAAAIYREWNDAKQLTLDVLKEMDDNFYLFMTGLFLNAAGYAFDIAHGDWLIEQERMKIQFKYRKLTGPASAGIFDHFVPVLSLNLKLNF</sequence>
<dbReference type="EMBL" id="CP018099">
    <property type="protein sequence ID" value="APF18565.1"/>
    <property type="molecule type" value="Genomic_DNA"/>
</dbReference>
<accession>A0A1J1C789</accession>
<evidence type="ECO:0000313" key="2">
    <source>
        <dbReference type="EMBL" id="APF18565.1"/>
    </source>
</evidence>
<dbReference type="KEGG" id="caby:Cabys_1816"/>
<keyword evidence="1" id="KW-1133">Transmembrane helix</keyword>
<keyword evidence="1" id="KW-0812">Transmembrane</keyword>
<dbReference type="Proteomes" id="UP000183868">
    <property type="component" value="Chromosome"/>
</dbReference>
<gene>
    <name evidence="2" type="ORF">Cabys_1816</name>
</gene>